<sequence length="186" mass="19789">MRVRRVIAGLGIPRPCRRRGRSPPSPTITPDPGTGIGRRSQAAFARTLREGVDRAGRQLDPAFPYDHHGATTDDVRALYAFFMTCQAVAGTAAPNGLPVPLNLRVTLAGWKRLSPRPKDLAPGPGKDEACTAATTSLRASAMLREEFGLNAAKFGAEGARSREPARGVGCHQGCGAGKAALPRRRR</sequence>
<dbReference type="AlphaFoldDB" id="A0A2R4WFG2"/>
<name>A0A2R4WFG2_9HYPH</name>
<dbReference type="EMBL" id="CP028843">
    <property type="protein sequence ID" value="AWB20275.1"/>
    <property type="molecule type" value="Genomic_DNA"/>
</dbReference>
<dbReference type="InterPro" id="IPR036909">
    <property type="entry name" value="Cyt_c-like_dom_sf"/>
</dbReference>
<dbReference type="SUPFAM" id="SSF46626">
    <property type="entry name" value="Cytochrome c"/>
    <property type="match status" value="1"/>
</dbReference>
<dbReference type="PANTHER" id="PTHR35008">
    <property type="entry name" value="BLL4482 PROTEIN-RELATED"/>
    <property type="match status" value="1"/>
</dbReference>
<accession>A0A2R4WFG2</accession>
<evidence type="ECO:0000256" key="1">
    <source>
        <dbReference type="SAM" id="MobiDB-lite"/>
    </source>
</evidence>
<dbReference type="KEGG" id="mee:DA075_04430"/>
<gene>
    <name evidence="2" type="ORF">DA075_04430</name>
</gene>
<evidence type="ECO:0000313" key="2">
    <source>
        <dbReference type="EMBL" id="AWB20275.1"/>
    </source>
</evidence>
<dbReference type="RefSeq" id="WP_099952185.1">
    <property type="nucleotide sequence ID" value="NZ_CP028843.1"/>
</dbReference>
<evidence type="ECO:0000313" key="3">
    <source>
        <dbReference type="Proteomes" id="UP000244755"/>
    </source>
</evidence>
<dbReference type="GO" id="GO:0009055">
    <property type="term" value="F:electron transfer activity"/>
    <property type="evidence" value="ECO:0007669"/>
    <property type="project" value="InterPro"/>
</dbReference>
<reference evidence="2 3" key="1">
    <citation type="submission" date="2018-04" db="EMBL/GenBank/DDBJ databases">
        <title>Methylobacterium sp. PR1016A genome.</title>
        <authorList>
            <person name="Park W."/>
        </authorList>
    </citation>
    <scope>NUCLEOTIDE SEQUENCE [LARGE SCALE GENOMIC DNA]</scope>
    <source>
        <strain evidence="2 3">PR1016A</strain>
    </source>
</reference>
<dbReference type="InterPro" id="IPR051459">
    <property type="entry name" value="Cytochrome_c-type_DH"/>
</dbReference>
<dbReference type="GO" id="GO:0020037">
    <property type="term" value="F:heme binding"/>
    <property type="evidence" value="ECO:0007669"/>
    <property type="project" value="InterPro"/>
</dbReference>
<dbReference type="Proteomes" id="UP000244755">
    <property type="component" value="Chromosome 1"/>
</dbReference>
<proteinExistence type="predicted"/>
<keyword evidence="3" id="KW-1185">Reference proteome</keyword>
<feature type="region of interest" description="Disordered" evidence="1">
    <location>
        <begin position="12"/>
        <end position="39"/>
    </location>
</feature>
<protein>
    <submittedName>
        <fullName evidence="2">Uncharacterized protein</fullName>
    </submittedName>
</protein>
<dbReference type="OrthoDB" id="9811281at2"/>
<dbReference type="PANTHER" id="PTHR35008:SF9">
    <property type="entry name" value="CYTOCHROME C DOMAIN-CONTAINING PROTEIN"/>
    <property type="match status" value="1"/>
</dbReference>
<organism evidence="2 3">
    <name type="scientific">Methylobacterium currus</name>
    <dbReference type="NCBI Taxonomy" id="2051553"/>
    <lineage>
        <taxon>Bacteria</taxon>
        <taxon>Pseudomonadati</taxon>
        <taxon>Pseudomonadota</taxon>
        <taxon>Alphaproteobacteria</taxon>
        <taxon>Hyphomicrobiales</taxon>
        <taxon>Methylobacteriaceae</taxon>
        <taxon>Methylobacterium</taxon>
    </lineage>
</organism>
<feature type="region of interest" description="Disordered" evidence="1">
    <location>
        <begin position="163"/>
        <end position="186"/>
    </location>
</feature>